<name>A0AAV3YHR8_9GAST</name>
<keyword evidence="10" id="KW-0498">Mitosis</keyword>
<dbReference type="GO" id="GO:0031145">
    <property type="term" value="P:anaphase-promoting complex-dependent catabolic process"/>
    <property type="evidence" value="ECO:0007669"/>
    <property type="project" value="TreeGrafter"/>
</dbReference>
<evidence type="ECO:0000259" key="17">
    <source>
        <dbReference type="Pfam" id="PF21371"/>
    </source>
</evidence>
<dbReference type="Proteomes" id="UP000735302">
    <property type="component" value="Unassembled WGS sequence"/>
</dbReference>
<keyword evidence="11" id="KW-0833">Ubl conjugation pathway</keyword>
<dbReference type="PANTHER" id="PTHR12830:SF9">
    <property type="entry name" value="ANAPHASE-PROMOTING COMPLEX SUBUNIT 5"/>
    <property type="match status" value="1"/>
</dbReference>
<keyword evidence="9" id="KW-0677">Repeat</keyword>
<dbReference type="GO" id="GO:0070979">
    <property type="term" value="P:protein K11-linked ubiquitination"/>
    <property type="evidence" value="ECO:0007669"/>
    <property type="project" value="TreeGrafter"/>
</dbReference>
<evidence type="ECO:0000256" key="7">
    <source>
        <dbReference type="ARBA" id="ARBA00022553"/>
    </source>
</evidence>
<dbReference type="GO" id="GO:0005680">
    <property type="term" value="C:anaphase-promoting complex"/>
    <property type="evidence" value="ECO:0007669"/>
    <property type="project" value="InterPro"/>
</dbReference>
<feature type="domain" description="Anaphase-promoting complex subunit 5 N-terminal" evidence="17">
    <location>
        <begin position="63"/>
        <end position="176"/>
    </location>
</feature>
<evidence type="ECO:0000256" key="5">
    <source>
        <dbReference type="ARBA" id="ARBA00016066"/>
    </source>
</evidence>
<dbReference type="InterPro" id="IPR037679">
    <property type="entry name" value="Apc5"/>
</dbReference>
<evidence type="ECO:0000256" key="14">
    <source>
        <dbReference type="ARBA" id="ARBA00023242"/>
    </source>
</evidence>
<evidence type="ECO:0000256" key="6">
    <source>
        <dbReference type="ARBA" id="ARBA00022490"/>
    </source>
</evidence>
<keyword evidence="19" id="KW-1185">Reference proteome</keyword>
<protein>
    <recommendedName>
        <fullName evidence="5">Anaphase-promoting complex subunit 5</fullName>
    </recommendedName>
</protein>
<dbReference type="AlphaFoldDB" id="A0AAV3YHR8"/>
<evidence type="ECO:0000256" key="3">
    <source>
        <dbReference type="ARBA" id="ARBA00004906"/>
    </source>
</evidence>
<evidence type="ECO:0000256" key="15">
    <source>
        <dbReference type="ARBA" id="ARBA00023306"/>
    </source>
</evidence>
<accession>A0AAV3YHR8</accession>
<evidence type="ECO:0000256" key="10">
    <source>
        <dbReference type="ARBA" id="ARBA00022776"/>
    </source>
</evidence>
<feature type="domain" description="Anaphase-promoting complex subunit 5" evidence="16">
    <location>
        <begin position="272"/>
        <end position="374"/>
    </location>
</feature>
<keyword evidence="15" id="KW-0131">Cell cycle</keyword>
<evidence type="ECO:0000256" key="1">
    <source>
        <dbReference type="ARBA" id="ARBA00004123"/>
    </source>
</evidence>
<evidence type="ECO:0000256" key="9">
    <source>
        <dbReference type="ARBA" id="ARBA00022737"/>
    </source>
</evidence>
<comment type="pathway">
    <text evidence="3">Protein modification; protein ubiquitination.</text>
</comment>
<keyword evidence="6" id="KW-0963">Cytoplasm</keyword>
<dbReference type="PANTHER" id="PTHR12830">
    <property type="entry name" value="ANAPHASE-PROMOTING COMPLEX SUBUNIT 5"/>
    <property type="match status" value="1"/>
</dbReference>
<dbReference type="InterPro" id="IPR026000">
    <property type="entry name" value="Apc5_dom"/>
</dbReference>
<evidence type="ECO:0000256" key="13">
    <source>
        <dbReference type="ARBA" id="ARBA00023212"/>
    </source>
</evidence>
<evidence type="ECO:0000256" key="8">
    <source>
        <dbReference type="ARBA" id="ARBA00022618"/>
    </source>
</evidence>
<keyword evidence="13" id="KW-0206">Cytoskeleton</keyword>
<keyword evidence="12" id="KW-0802">TPR repeat</keyword>
<dbReference type="CDD" id="cd16270">
    <property type="entry name" value="Apc5_N"/>
    <property type="match status" value="1"/>
</dbReference>
<gene>
    <name evidence="18" type="ORF">PoB_000924600</name>
</gene>
<dbReference type="GO" id="GO:0051301">
    <property type="term" value="P:cell division"/>
    <property type="evidence" value="ECO:0007669"/>
    <property type="project" value="UniProtKB-KW"/>
</dbReference>
<dbReference type="Pfam" id="PF12862">
    <property type="entry name" value="ANAPC5"/>
    <property type="match status" value="1"/>
</dbReference>
<evidence type="ECO:0000256" key="12">
    <source>
        <dbReference type="ARBA" id="ARBA00022803"/>
    </source>
</evidence>
<organism evidence="18 19">
    <name type="scientific">Plakobranchus ocellatus</name>
    <dbReference type="NCBI Taxonomy" id="259542"/>
    <lineage>
        <taxon>Eukaryota</taxon>
        <taxon>Metazoa</taxon>
        <taxon>Spiralia</taxon>
        <taxon>Lophotrochozoa</taxon>
        <taxon>Mollusca</taxon>
        <taxon>Gastropoda</taxon>
        <taxon>Heterobranchia</taxon>
        <taxon>Euthyneura</taxon>
        <taxon>Panpulmonata</taxon>
        <taxon>Sacoglossa</taxon>
        <taxon>Placobranchoidea</taxon>
        <taxon>Plakobranchidae</taxon>
        <taxon>Plakobranchus</taxon>
    </lineage>
</organism>
<evidence type="ECO:0000256" key="11">
    <source>
        <dbReference type="ARBA" id="ARBA00022786"/>
    </source>
</evidence>
<dbReference type="EMBL" id="BLXT01001037">
    <property type="protein sequence ID" value="GFN82740.1"/>
    <property type="molecule type" value="Genomic_DNA"/>
</dbReference>
<evidence type="ECO:0000259" key="16">
    <source>
        <dbReference type="Pfam" id="PF12862"/>
    </source>
</evidence>
<comment type="subcellular location">
    <subcellularLocation>
        <location evidence="2">Cytoplasm</location>
        <location evidence="2">Cytoskeleton</location>
        <location evidence="2">Spindle</location>
    </subcellularLocation>
    <subcellularLocation>
        <location evidence="1">Nucleus</location>
    </subcellularLocation>
</comment>
<evidence type="ECO:0000256" key="4">
    <source>
        <dbReference type="ARBA" id="ARBA00007450"/>
    </source>
</evidence>
<keyword evidence="14" id="KW-0539">Nucleus</keyword>
<dbReference type="Pfam" id="PF21371">
    <property type="entry name" value="Apc5_N"/>
    <property type="match status" value="1"/>
</dbReference>
<comment type="caution">
    <text evidence="18">The sequence shown here is derived from an EMBL/GenBank/DDBJ whole genome shotgun (WGS) entry which is preliminary data.</text>
</comment>
<reference evidence="18 19" key="1">
    <citation type="journal article" date="2021" name="Elife">
        <title>Chloroplast acquisition without the gene transfer in kleptoplastic sea slugs, Plakobranchus ocellatus.</title>
        <authorList>
            <person name="Maeda T."/>
            <person name="Takahashi S."/>
            <person name="Yoshida T."/>
            <person name="Shimamura S."/>
            <person name="Takaki Y."/>
            <person name="Nagai Y."/>
            <person name="Toyoda A."/>
            <person name="Suzuki Y."/>
            <person name="Arimoto A."/>
            <person name="Ishii H."/>
            <person name="Satoh N."/>
            <person name="Nishiyama T."/>
            <person name="Hasebe M."/>
            <person name="Maruyama T."/>
            <person name="Minagawa J."/>
            <person name="Obokata J."/>
            <person name="Shigenobu S."/>
        </authorList>
    </citation>
    <scope>NUCLEOTIDE SEQUENCE [LARGE SCALE GENOMIC DNA]</scope>
</reference>
<comment type="similarity">
    <text evidence="4">Belongs to the APC5 family.</text>
</comment>
<proteinExistence type="inferred from homology"/>
<keyword evidence="7" id="KW-0597">Phosphoprotein</keyword>
<keyword evidence="8" id="KW-0132">Cell division</keyword>
<evidence type="ECO:0000256" key="2">
    <source>
        <dbReference type="ARBA" id="ARBA00004186"/>
    </source>
</evidence>
<evidence type="ECO:0000313" key="19">
    <source>
        <dbReference type="Proteomes" id="UP000735302"/>
    </source>
</evidence>
<dbReference type="GO" id="GO:0005819">
    <property type="term" value="C:spindle"/>
    <property type="evidence" value="ECO:0007669"/>
    <property type="project" value="UniProtKB-SubCell"/>
</dbReference>
<sequence>MIEVQDIFTFDSSTRQQSSERLTPHKFTIMCLTFEYHQLLKLQNKDLNISLPDEQVLNEKDKRIFMILLLDLLQCPDMDLKALRQKIDPVVNSSILENVYNTLVSIAQHGIKPLQDFLEQLITQLMVSATAPMDEGEIRRDSIMGLYIRRMLLAYHEMSFSQVVDMYEKVKDYYEAGFPETKEYNTRVRRESSLCFRDTGPLTLLHLESRPDPEEDECLDIWNVFSKKQAEYFMAHQALMLGHNQWEALPPDQLQQKVRDILSANPDVAEAHFLSYMNSLRVKEYCTALHNLYHFFDRKTNTPSDGSPTKKKSVSVEEVAMRYAALNLASLQYRFGNKEECRAALKEAIMLAQEGNDQVCLQHALVWLNLLGENHSGFAHLEKSFKNAIDLSLPVRIDFNQRIE</sequence>
<dbReference type="InterPro" id="IPR048968">
    <property type="entry name" value="Apc5_N"/>
</dbReference>
<evidence type="ECO:0000313" key="18">
    <source>
        <dbReference type="EMBL" id="GFN82740.1"/>
    </source>
</evidence>
<dbReference type="GO" id="GO:0045842">
    <property type="term" value="P:positive regulation of mitotic metaphase/anaphase transition"/>
    <property type="evidence" value="ECO:0007669"/>
    <property type="project" value="TreeGrafter"/>
</dbReference>